<dbReference type="RefSeq" id="XP_013331233.1">
    <property type="nucleotide sequence ID" value="XM_013475779.1"/>
</dbReference>
<dbReference type="GeneID" id="25313719"/>
<evidence type="ECO:0000256" key="2">
    <source>
        <dbReference type="SAM" id="Phobius"/>
    </source>
</evidence>
<evidence type="ECO:0000313" key="4">
    <source>
        <dbReference type="Proteomes" id="UP000053958"/>
    </source>
</evidence>
<feature type="compositionally biased region" description="Basic and acidic residues" evidence="1">
    <location>
        <begin position="197"/>
        <end position="211"/>
    </location>
</feature>
<name>A0A0F4Z3H5_RASE3</name>
<feature type="transmembrane region" description="Helical" evidence="2">
    <location>
        <begin position="66"/>
        <end position="85"/>
    </location>
</feature>
<dbReference type="Proteomes" id="UP000053958">
    <property type="component" value="Unassembled WGS sequence"/>
</dbReference>
<organism evidence="3 4">
    <name type="scientific">Rasamsonia emersonii (strain ATCC 16479 / CBS 393.64 / IMI 116815)</name>
    <dbReference type="NCBI Taxonomy" id="1408163"/>
    <lineage>
        <taxon>Eukaryota</taxon>
        <taxon>Fungi</taxon>
        <taxon>Dikarya</taxon>
        <taxon>Ascomycota</taxon>
        <taxon>Pezizomycotina</taxon>
        <taxon>Eurotiomycetes</taxon>
        <taxon>Eurotiomycetidae</taxon>
        <taxon>Eurotiales</taxon>
        <taxon>Trichocomaceae</taxon>
        <taxon>Rasamsonia</taxon>
    </lineage>
</organism>
<evidence type="ECO:0000313" key="3">
    <source>
        <dbReference type="EMBL" id="KKA24621.1"/>
    </source>
</evidence>
<dbReference type="AlphaFoldDB" id="A0A0F4Z3H5"/>
<proteinExistence type="predicted"/>
<accession>A0A0F4Z3H5</accession>
<keyword evidence="2" id="KW-0472">Membrane</keyword>
<keyword evidence="4" id="KW-1185">Reference proteome</keyword>
<keyword evidence="2" id="KW-0812">Transmembrane</keyword>
<sequence>MTKKLEREASPESFDNEAGTAAEEIGLISQDYRDSRQSRRRVFDRWITHTWTDLQKLGETDILKRLLITAVFVGLWHFFSLSISISPPGRAIRPLRRPALPRSLPSPSSHDAAAVDCAPRWRSPRGDQHDTILSDPPRALRGSHVAGHRAGQHVAALHLADLHDHLQVVRPDFHPPVRLPLPPRDRLRQARAHHLRHDAGRSDDGHGRDGVQRGGVRPGDGVRVFLGLPMGPDPDPDPAPPCDIEPVLDALLPQPDRLCDAGHDRPGGGRASGDHAGVTQAVDGMGRPDRAVAAAAARDSGLLHGTLAVCAAEALLGRHAERLRDSQGGGDHQRGGRRLSRQADFCQCLRRGGHHRQHRGIQLHEDLAHEARGADEADE</sequence>
<gene>
    <name evidence="3" type="ORF">T310_1368</name>
</gene>
<feature type="compositionally biased region" description="Basic and acidic residues" evidence="1">
    <location>
        <begin position="362"/>
        <end position="379"/>
    </location>
</feature>
<keyword evidence="2" id="KW-1133">Transmembrane helix</keyword>
<feature type="region of interest" description="Disordered" evidence="1">
    <location>
        <begin position="189"/>
        <end position="219"/>
    </location>
</feature>
<evidence type="ECO:0000256" key="1">
    <source>
        <dbReference type="SAM" id="MobiDB-lite"/>
    </source>
</evidence>
<feature type="region of interest" description="Disordered" evidence="1">
    <location>
        <begin position="356"/>
        <end position="379"/>
    </location>
</feature>
<protein>
    <submittedName>
        <fullName evidence="3">Uncharacterized protein</fullName>
    </submittedName>
</protein>
<dbReference type="EMBL" id="LASV01000056">
    <property type="protein sequence ID" value="KKA24621.1"/>
    <property type="molecule type" value="Genomic_DNA"/>
</dbReference>
<comment type="caution">
    <text evidence="3">The sequence shown here is derived from an EMBL/GenBank/DDBJ whole genome shotgun (WGS) entry which is preliminary data.</text>
</comment>
<reference evidence="3 4" key="1">
    <citation type="submission" date="2015-04" db="EMBL/GenBank/DDBJ databases">
        <authorList>
            <person name="Heijne W.H."/>
            <person name="Fedorova N.D."/>
            <person name="Nierman W.C."/>
            <person name="Vollebregt A.W."/>
            <person name="Zhao Z."/>
            <person name="Wu L."/>
            <person name="Kumar M."/>
            <person name="Stam H."/>
            <person name="van den Berg M.A."/>
            <person name="Pel H.J."/>
        </authorList>
    </citation>
    <scope>NUCLEOTIDE SEQUENCE [LARGE SCALE GENOMIC DNA]</scope>
    <source>
        <strain evidence="3 4">CBS 393.64</strain>
    </source>
</reference>